<dbReference type="PROSITE" id="PS50943">
    <property type="entry name" value="HTH_CROC1"/>
    <property type="match status" value="1"/>
</dbReference>
<keyword evidence="3" id="KW-1185">Reference proteome</keyword>
<dbReference type="SMART" id="SM00530">
    <property type="entry name" value="HTH_XRE"/>
    <property type="match status" value="1"/>
</dbReference>
<dbReference type="Gene3D" id="3.30.450.180">
    <property type="match status" value="1"/>
</dbReference>
<dbReference type="EMBL" id="FMCU01000020">
    <property type="protein sequence ID" value="SCF46628.1"/>
    <property type="molecule type" value="Genomic_DNA"/>
</dbReference>
<dbReference type="PANTHER" id="PTHR35010">
    <property type="entry name" value="BLL4672 PROTEIN-RELATED"/>
    <property type="match status" value="1"/>
</dbReference>
<accession>A0A1C5AN25</accession>
<dbReference type="GO" id="GO:0003677">
    <property type="term" value="F:DNA binding"/>
    <property type="evidence" value="ECO:0007669"/>
    <property type="project" value="InterPro"/>
</dbReference>
<dbReference type="STRING" id="121616.GA0070216_12033"/>
<evidence type="ECO:0000259" key="1">
    <source>
        <dbReference type="PROSITE" id="PS50943"/>
    </source>
</evidence>
<dbReference type="PANTHER" id="PTHR35010:SF2">
    <property type="entry name" value="BLL4672 PROTEIN"/>
    <property type="match status" value="1"/>
</dbReference>
<dbReference type="SUPFAM" id="SSF47413">
    <property type="entry name" value="lambda repressor-like DNA-binding domains"/>
    <property type="match status" value="1"/>
</dbReference>
<dbReference type="InterPro" id="IPR001387">
    <property type="entry name" value="Cro/C1-type_HTH"/>
</dbReference>
<dbReference type="Pfam" id="PF13560">
    <property type="entry name" value="HTH_31"/>
    <property type="match status" value="1"/>
</dbReference>
<dbReference type="AlphaFoldDB" id="A0A1C5AN25"/>
<evidence type="ECO:0000313" key="2">
    <source>
        <dbReference type="EMBL" id="SCF46628.1"/>
    </source>
</evidence>
<protein>
    <submittedName>
        <fullName evidence="2">Helix-turn-helix domain-containing protein</fullName>
    </submittedName>
</protein>
<gene>
    <name evidence="2" type="ORF">GA0070216_12033</name>
</gene>
<feature type="domain" description="HTH cro/C1-type" evidence="1">
    <location>
        <begin position="40"/>
        <end position="82"/>
    </location>
</feature>
<name>A0A1C5AN25_9ACTN</name>
<dbReference type="Gene3D" id="1.10.260.40">
    <property type="entry name" value="lambda repressor-like DNA-binding domains"/>
    <property type="match status" value="1"/>
</dbReference>
<dbReference type="Pfam" id="PF17765">
    <property type="entry name" value="MLTR_LBD"/>
    <property type="match status" value="1"/>
</dbReference>
<dbReference type="CDD" id="cd00093">
    <property type="entry name" value="HTH_XRE"/>
    <property type="match status" value="1"/>
</dbReference>
<proteinExistence type="predicted"/>
<organism evidence="2 3">
    <name type="scientific">Micromonospora matsumotoense</name>
    <dbReference type="NCBI Taxonomy" id="121616"/>
    <lineage>
        <taxon>Bacteria</taxon>
        <taxon>Bacillati</taxon>
        <taxon>Actinomycetota</taxon>
        <taxon>Actinomycetes</taxon>
        <taxon>Micromonosporales</taxon>
        <taxon>Micromonosporaceae</taxon>
        <taxon>Micromonospora</taxon>
    </lineage>
</organism>
<dbReference type="InterPro" id="IPR041413">
    <property type="entry name" value="MLTR_LBD"/>
</dbReference>
<dbReference type="Proteomes" id="UP000198797">
    <property type="component" value="Unassembled WGS sequence"/>
</dbReference>
<dbReference type="InterPro" id="IPR010982">
    <property type="entry name" value="Lambda_DNA-bd_dom_sf"/>
</dbReference>
<evidence type="ECO:0000313" key="3">
    <source>
        <dbReference type="Proteomes" id="UP000198797"/>
    </source>
</evidence>
<sequence length="281" mass="31174">MKRMNHLGAALRAWRDRLEPATVGLVYHAPRRVVGLRRGELAMLAGVSAEYVAQLEQGRAKTPSAQVCSALARALQLNDEEQAHLLRLAGHTANPDRIPRLIPISVRRVADQLSASPLAVYDAAWQLLHWNPLFAATWGDPCRASVEDRNAMITQFERRNARVRQTAAERVWFEQSLVADLRTTTGRYPNDPDVASLIDRLNRTARFRELWASPTVAAHESAHKTAVHPEIGEIALDANILPTQDSDLRVVVLTARPGTDARSKLDLLATIGVQEMALRSD</sequence>
<reference evidence="3" key="1">
    <citation type="submission" date="2016-06" db="EMBL/GenBank/DDBJ databases">
        <authorList>
            <person name="Varghese N."/>
            <person name="Submissions Spin"/>
        </authorList>
    </citation>
    <scope>NUCLEOTIDE SEQUENCE [LARGE SCALE GENOMIC DNA]</scope>
    <source>
        <strain evidence="3">DSM 44100</strain>
    </source>
</reference>